<keyword evidence="4 7" id="KW-0812">Transmembrane</keyword>
<keyword evidence="3" id="KW-1003">Cell membrane</keyword>
<gene>
    <name evidence="9" type="ORF">FYJ37_13205</name>
</gene>
<evidence type="ECO:0000313" key="9">
    <source>
        <dbReference type="EMBL" id="MSS41277.1"/>
    </source>
</evidence>
<keyword evidence="2 7" id="KW-0813">Transport</keyword>
<comment type="caution">
    <text evidence="9">The sequence shown here is derived from an EMBL/GenBank/DDBJ whole genome shotgun (WGS) entry which is preliminary data.</text>
</comment>
<evidence type="ECO:0000259" key="8">
    <source>
        <dbReference type="PROSITE" id="PS50928"/>
    </source>
</evidence>
<dbReference type="InterPro" id="IPR000515">
    <property type="entry name" value="MetI-like"/>
</dbReference>
<accession>A0A844FAK9</accession>
<dbReference type="SUPFAM" id="SSF161098">
    <property type="entry name" value="MetI-like"/>
    <property type="match status" value="1"/>
</dbReference>
<dbReference type="PANTHER" id="PTHR30193">
    <property type="entry name" value="ABC TRANSPORTER PERMEASE PROTEIN"/>
    <property type="match status" value="1"/>
</dbReference>
<name>A0A844FAK9_CLOSV</name>
<evidence type="ECO:0000313" key="10">
    <source>
        <dbReference type="Proteomes" id="UP000462363"/>
    </source>
</evidence>
<proteinExistence type="inferred from homology"/>
<keyword evidence="5 7" id="KW-1133">Transmembrane helix</keyword>
<dbReference type="Pfam" id="PF00528">
    <property type="entry name" value="BPD_transp_1"/>
    <property type="match status" value="1"/>
</dbReference>
<feature type="domain" description="ABC transmembrane type-1" evidence="8">
    <location>
        <begin position="85"/>
        <end position="299"/>
    </location>
</feature>
<feature type="transmembrane region" description="Helical" evidence="7">
    <location>
        <begin position="91"/>
        <end position="111"/>
    </location>
</feature>
<dbReference type="Proteomes" id="UP000462363">
    <property type="component" value="Unassembled WGS sequence"/>
</dbReference>
<dbReference type="PANTHER" id="PTHR30193:SF37">
    <property type="entry name" value="INNER MEMBRANE ABC TRANSPORTER PERMEASE PROTEIN YCJO"/>
    <property type="match status" value="1"/>
</dbReference>
<evidence type="ECO:0000256" key="6">
    <source>
        <dbReference type="ARBA" id="ARBA00023136"/>
    </source>
</evidence>
<keyword evidence="6 7" id="KW-0472">Membrane</keyword>
<evidence type="ECO:0000256" key="2">
    <source>
        <dbReference type="ARBA" id="ARBA00022448"/>
    </source>
</evidence>
<feature type="transmembrane region" description="Helical" evidence="7">
    <location>
        <begin position="20"/>
        <end position="38"/>
    </location>
</feature>
<dbReference type="CDD" id="cd06261">
    <property type="entry name" value="TM_PBP2"/>
    <property type="match status" value="1"/>
</dbReference>
<dbReference type="InterPro" id="IPR035906">
    <property type="entry name" value="MetI-like_sf"/>
</dbReference>
<comment type="similarity">
    <text evidence="7">Belongs to the binding-protein-dependent transport system permease family.</text>
</comment>
<dbReference type="RefSeq" id="WP_049892843.1">
    <property type="nucleotide sequence ID" value="NZ_AP024846.1"/>
</dbReference>
<feature type="transmembrane region" description="Helical" evidence="7">
    <location>
        <begin position="171"/>
        <end position="192"/>
    </location>
</feature>
<feature type="transmembrane region" description="Helical" evidence="7">
    <location>
        <begin position="224"/>
        <end position="244"/>
    </location>
</feature>
<protein>
    <submittedName>
        <fullName evidence="9">Sugar ABC transporter permease</fullName>
    </submittedName>
</protein>
<dbReference type="AlphaFoldDB" id="A0A844FAK9"/>
<comment type="subcellular location">
    <subcellularLocation>
        <location evidence="1 7">Cell membrane</location>
        <topology evidence="1 7">Multi-pass membrane protein</topology>
    </subcellularLocation>
</comment>
<dbReference type="PROSITE" id="PS50928">
    <property type="entry name" value="ABC_TM1"/>
    <property type="match status" value="1"/>
</dbReference>
<dbReference type="GO" id="GO:0005886">
    <property type="term" value="C:plasma membrane"/>
    <property type="evidence" value="ECO:0007669"/>
    <property type="project" value="UniProtKB-SubCell"/>
</dbReference>
<evidence type="ECO:0000256" key="4">
    <source>
        <dbReference type="ARBA" id="ARBA00022692"/>
    </source>
</evidence>
<feature type="transmembrane region" description="Helical" evidence="7">
    <location>
        <begin position="283"/>
        <end position="303"/>
    </location>
</feature>
<dbReference type="Gene3D" id="1.10.3720.10">
    <property type="entry name" value="MetI-like"/>
    <property type="match status" value="1"/>
</dbReference>
<sequence length="310" mass="34804">MKERIDMNRNRRKLSKRSIFIIVFLLPAVILFGIIYAYPLLNIFATSFCEWNSKNFVAPEFLGWKQMFDNYIKMFTMDKNFQMALLNSLKWVALTLIIQVPWAVVVSLVLSKKERGWRFTRNMFVIPNIISTAAIGLIFLNLYSPSRGVITEICNWFMPGSDVSVLADEKWAFWGVTFAFILFGGSSCLLLLTQIFSIDTAIYEAAKVDGASGLQIDLKITLPLLKPMIGTVAVIAANYGLLLYNEIALISGGGPDNATYSLSYYVYKTALGSERLNFARGNAAGVIQILLGILLVGTINKMFHSRKEEL</sequence>
<evidence type="ECO:0000256" key="5">
    <source>
        <dbReference type="ARBA" id="ARBA00022989"/>
    </source>
</evidence>
<dbReference type="GO" id="GO:0055085">
    <property type="term" value="P:transmembrane transport"/>
    <property type="evidence" value="ECO:0007669"/>
    <property type="project" value="InterPro"/>
</dbReference>
<reference evidence="9 10" key="1">
    <citation type="submission" date="2019-08" db="EMBL/GenBank/DDBJ databases">
        <title>In-depth cultivation of the pig gut microbiome towards novel bacterial diversity and tailored functional studies.</title>
        <authorList>
            <person name="Wylensek D."/>
            <person name="Hitch T.C.A."/>
            <person name="Clavel T."/>
        </authorList>
    </citation>
    <scope>NUCLEOTIDE SEQUENCE [LARGE SCALE GENOMIC DNA]</scope>
    <source>
        <strain evidence="9 10">BL-389-WT-3D</strain>
    </source>
</reference>
<feature type="transmembrane region" description="Helical" evidence="7">
    <location>
        <begin position="123"/>
        <end position="143"/>
    </location>
</feature>
<evidence type="ECO:0000256" key="3">
    <source>
        <dbReference type="ARBA" id="ARBA00022475"/>
    </source>
</evidence>
<evidence type="ECO:0000256" key="1">
    <source>
        <dbReference type="ARBA" id="ARBA00004651"/>
    </source>
</evidence>
<dbReference type="EMBL" id="VUMB01000030">
    <property type="protein sequence ID" value="MSS41277.1"/>
    <property type="molecule type" value="Genomic_DNA"/>
</dbReference>
<evidence type="ECO:0000256" key="7">
    <source>
        <dbReference type="RuleBase" id="RU363032"/>
    </source>
</evidence>
<organism evidence="9 10">
    <name type="scientific">Clostridium scindens (strain JCM 10418 / VPI 12708)</name>
    <dbReference type="NCBI Taxonomy" id="29347"/>
    <lineage>
        <taxon>Bacteria</taxon>
        <taxon>Bacillati</taxon>
        <taxon>Bacillota</taxon>
        <taxon>Clostridia</taxon>
        <taxon>Lachnospirales</taxon>
        <taxon>Lachnospiraceae</taxon>
    </lineage>
</organism>
<dbReference type="InterPro" id="IPR051393">
    <property type="entry name" value="ABC_transporter_permease"/>
</dbReference>